<gene>
    <name evidence="2" type="ORF">KEF85_09625</name>
</gene>
<organism evidence="2 3">
    <name type="scientific">Methylomonas paludis</name>
    <dbReference type="NCBI Taxonomy" id="1173101"/>
    <lineage>
        <taxon>Bacteria</taxon>
        <taxon>Pseudomonadati</taxon>
        <taxon>Pseudomonadota</taxon>
        <taxon>Gammaproteobacteria</taxon>
        <taxon>Methylococcales</taxon>
        <taxon>Methylococcaceae</taxon>
        <taxon>Methylomonas</taxon>
    </lineage>
</organism>
<proteinExistence type="predicted"/>
<dbReference type="Pfam" id="PF06094">
    <property type="entry name" value="GGACT"/>
    <property type="match status" value="1"/>
</dbReference>
<reference evidence="2" key="1">
    <citation type="submission" date="2021-04" db="EMBL/GenBank/DDBJ databases">
        <title>Draft genome sequence data of methanotrophic Methylovulum sp. strain S1L and Methylomonas sp. strain S2AM isolated from boreal lake water columns.</title>
        <authorList>
            <person name="Rissanen A.J."/>
            <person name="Mangayil R."/>
            <person name="Svenning M.M."/>
            <person name="Khanongnuch R."/>
        </authorList>
    </citation>
    <scope>NUCLEOTIDE SEQUENCE</scope>
    <source>
        <strain evidence="2">S2AM</strain>
    </source>
</reference>
<dbReference type="InterPro" id="IPR009288">
    <property type="entry name" value="AIG2-like_dom"/>
</dbReference>
<dbReference type="KEGG" id="mpad:KEF85_09625"/>
<sequence>METPNYLPKYLFVYGTLRQNPPGQIHPFLQSCSRYIGPATLPGRLYAIADYPGAVIPAVLDQSIIHGELYQLSEHQTDLLAILDEYEECTANFPLPHEYQRCQVTVELKPTQPTLAWIYLYNLPVDGLTIITGGDYQQFLTKHSSKP</sequence>
<evidence type="ECO:0000259" key="1">
    <source>
        <dbReference type="Pfam" id="PF06094"/>
    </source>
</evidence>
<dbReference type="EMBL" id="CP073754">
    <property type="protein sequence ID" value="QWF69636.1"/>
    <property type="molecule type" value="Genomic_DNA"/>
</dbReference>
<keyword evidence="3" id="KW-1185">Reference proteome</keyword>
<accession>A0A975R8Z3</accession>
<feature type="domain" description="Gamma-glutamylcyclotransferase AIG2-like" evidence="1">
    <location>
        <begin position="11"/>
        <end position="137"/>
    </location>
</feature>
<dbReference type="InterPro" id="IPR036568">
    <property type="entry name" value="GGCT-like_sf"/>
</dbReference>
<dbReference type="Gene3D" id="3.10.490.10">
    <property type="entry name" value="Gamma-glutamyl cyclotransferase-like"/>
    <property type="match status" value="1"/>
</dbReference>
<protein>
    <submittedName>
        <fullName evidence="2">Gamma-glutamylcyclotransferase</fullName>
    </submittedName>
</protein>
<dbReference type="AlphaFoldDB" id="A0A975R8Z3"/>
<name>A0A975R8Z3_9GAMM</name>
<dbReference type="SUPFAM" id="SSF110857">
    <property type="entry name" value="Gamma-glutamyl cyclotransferase-like"/>
    <property type="match status" value="1"/>
</dbReference>
<dbReference type="Proteomes" id="UP000676649">
    <property type="component" value="Chromosome"/>
</dbReference>
<dbReference type="InterPro" id="IPR013024">
    <property type="entry name" value="GGCT-like"/>
</dbReference>
<dbReference type="CDD" id="cd06661">
    <property type="entry name" value="GGCT_like"/>
    <property type="match status" value="1"/>
</dbReference>
<evidence type="ECO:0000313" key="3">
    <source>
        <dbReference type="Proteomes" id="UP000676649"/>
    </source>
</evidence>
<evidence type="ECO:0000313" key="2">
    <source>
        <dbReference type="EMBL" id="QWF69636.1"/>
    </source>
</evidence>
<dbReference type="RefSeq" id="WP_215579941.1">
    <property type="nucleotide sequence ID" value="NZ_CP073754.1"/>
</dbReference>